<dbReference type="EMBL" id="KE504233">
    <property type="protein sequence ID" value="EPS94431.1"/>
    <property type="molecule type" value="Genomic_DNA"/>
</dbReference>
<dbReference type="Proteomes" id="UP000015241">
    <property type="component" value="Unassembled WGS sequence"/>
</dbReference>
<name>S8DLQ8_FOMSC</name>
<dbReference type="InParanoid" id="S8DLQ8"/>
<proteinExistence type="predicted"/>
<evidence type="ECO:0000313" key="1">
    <source>
        <dbReference type="EMBL" id="EPS94431.1"/>
    </source>
</evidence>
<gene>
    <name evidence="1" type="ORF">FOMPIDRAFT_89587</name>
</gene>
<keyword evidence="2" id="KW-1185">Reference proteome</keyword>
<evidence type="ECO:0000313" key="2">
    <source>
        <dbReference type="Proteomes" id="UP000015241"/>
    </source>
</evidence>
<sequence length="95" mass="10806">MITPKSYAAQTYVSQLGNAQRAGHVATLLSGVVGMMNREDMMRRYTSTNRRYRERLAFSPVFPNALGRVPQLCWIHDWLMSHACSFRLHSACSKA</sequence>
<protein>
    <submittedName>
        <fullName evidence="1">Uncharacterized protein</fullName>
    </submittedName>
</protein>
<reference evidence="1 2" key="1">
    <citation type="journal article" date="2012" name="Science">
        <title>The Paleozoic origin of enzymatic lignin decomposition reconstructed from 31 fungal genomes.</title>
        <authorList>
            <person name="Floudas D."/>
            <person name="Binder M."/>
            <person name="Riley R."/>
            <person name="Barry K."/>
            <person name="Blanchette R.A."/>
            <person name="Henrissat B."/>
            <person name="Martinez A.T."/>
            <person name="Otillar R."/>
            <person name="Spatafora J.W."/>
            <person name="Yadav J.S."/>
            <person name="Aerts A."/>
            <person name="Benoit I."/>
            <person name="Boyd A."/>
            <person name="Carlson A."/>
            <person name="Copeland A."/>
            <person name="Coutinho P.M."/>
            <person name="de Vries R.P."/>
            <person name="Ferreira P."/>
            <person name="Findley K."/>
            <person name="Foster B."/>
            <person name="Gaskell J."/>
            <person name="Glotzer D."/>
            <person name="Gorecki P."/>
            <person name="Heitman J."/>
            <person name="Hesse C."/>
            <person name="Hori C."/>
            <person name="Igarashi K."/>
            <person name="Jurgens J.A."/>
            <person name="Kallen N."/>
            <person name="Kersten P."/>
            <person name="Kohler A."/>
            <person name="Kuees U."/>
            <person name="Kumar T.K.A."/>
            <person name="Kuo A."/>
            <person name="LaButti K."/>
            <person name="Larrondo L.F."/>
            <person name="Lindquist E."/>
            <person name="Ling A."/>
            <person name="Lombard V."/>
            <person name="Lucas S."/>
            <person name="Lundell T."/>
            <person name="Martin R."/>
            <person name="McLaughlin D.J."/>
            <person name="Morgenstern I."/>
            <person name="Morin E."/>
            <person name="Murat C."/>
            <person name="Nagy L.G."/>
            <person name="Nolan M."/>
            <person name="Ohm R.A."/>
            <person name="Patyshakuliyeva A."/>
            <person name="Rokas A."/>
            <person name="Ruiz-Duenas F.J."/>
            <person name="Sabat G."/>
            <person name="Salamov A."/>
            <person name="Samejima M."/>
            <person name="Schmutz J."/>
            <person name="Slot J.C."/>
            <person name="St John F."/>
            <person name="Stenlid J."/>
            <person name="Sun H."/>
            <person name="Sun S."/>
            <person name="Syed K."/>
            <person name="Tsang A."/>
            <person name="Wiebenga A."/>
            <person name="Young D."/>
            <person name="Pisabarro A."/>
            <person name="Eastwood D.C."/>
            <person name="Martin F."/>
            <person name="Cullen D."/>
            <person name="Grigoriev I.V."/>
            <person name="Hibbett D.S."/>
        </authorList>
    </citation>
    <scope>NUCLEOTIDE SEQUENCE</scope>
    <source>
        <strain evidence="2">FP-58527</strain>
    </source>
</reference>
<dbReference type="AlphaFoldDB" id="S8DLQ8"/>
<accession>S8DLQ8</accession>
<dbReference type="HOGENOM" id="CLU_2372837_0_0_1"/>
<organism evidence="1 2">
    <name type="scientific">Fomitopsis schrenkii</name>
    <name type="common">Brown rot fungus</name>
    <dbReference type="NCBI Taxonomy" id="2126942"/>
    <lineage>
        <taxon>Eukaryota</taxon>
        <taxon>Fungi</taxon>
        <taxon>Dikarya</taxon>
        <taxon>Basidiomycota</taxon>
        <taxon>Agaricomycotina</taxon>
        <taxon>Agaricomycetes</taxon>
        <taxon>Polyporales</taxon>
        <taxon>Fomitopsis</taxon>
    </lineage>
</organism>